<organism evidence="1">
    <name type="scientific">Lepeophtheirus salmonis</name>
    <name type="common">Salmon louse</name>
    <name type="synonym">Caligus salmonis</name>
    <dbReference type="NCBI Taxonomy" id="72036"/>
    <lineage>
        <taxon>Eukaryota</taxon>
        <taxon>Metazoa</taxon>
        <taxon>Ecdysozoa</taxon>
        <taxon>Arthropoda</taxon>
        <taxon>Crustacea</taxon>
        <taxon>Multicrustacea</taxon>
        <taxon>Hexanauplia</taxon>
        <taxon>Copepoda</taxon>
        <taxon>Siphonostomatoida</taxon>
        <taxon>Caligidae</taxon>
        <taxon>Lepeophtheirus</taxon>
    </lineage>
</organism>
<reference evidence="1" key="1">
    <citation type="submission" date="2014-05" db="EMBL/GenBank/DDBJ databases">
        <authorList>
            <person name="Chronopoulou M."/>
        </authorList>
    </citation>
    <scope>NUCLEOTIDE SEQUENCE</scope>
    <source>
        <tissue evidence="1">Whole organism</tissue>
    </source>
</reference>
<sequence>MENNVVKKINLHIWIIFLHFFAIEKKTKE</sequence>
<accession>A0A0K2V9N6</accession>
<dbReference type="AlphaFoldDB" id="A0A0K2V9N6"/>
<proteinExistence type="predicted"/>
<dbReference type="EMBL" id="HACA01029491">
    <property type="protein sequence ID" value="CDW46852.1"/>
    <property type="molecule type" value="Transcribed_RNA"/>
</dbReference>
<evidence type="ECO:0000313" key="1">
    <source>
        <dbReference type="EMBL" id="CDW46852.1"/>
    </source>
</evidence>
<name>A0A0K2V9N6_LEPSM</name>
<protein>
    <submittedName>
        <fullName evidence="1">Uncharacterized protein</fullName>
    </submittedName>
</protein>